<dbReference type="Proteomes" id="UP000314294">
    <property type="component" value="Unassembled WGS sequence"/>
</dbReference>
<evidence type="ECO:0000313" key="2">
    <source>
        <dbReference type="Proteomes" id="UP000314294"/>
    </source>
</evidence>
<comment type="caution">
    <text evidence="1">The sequence shown here is derived from an EMBL/GenBank/DDBJ whole genome shotgun (WGS) entry which is preliminary data.</text>
</comment>
<sequence>MYDRSLTISSVWRTLLRCTVVPDDGNTASLGGEPSISEGPSAFTSVRLASDSAEQTFRSGAGLRVIGRDALDGRQGDIRVRAGIEAPEHQSCCPHSPSLGLRALLASSCTSLQSGK</sequence>
<organism evidence="1 2">
    <name type="scientific">Liparis tanakae</name>
    <name type="common">Tanaka's snailfish</name>
    <dbReference type="NCBI Taxonomy" id="230148"/>
    <lineage>
        <taxon>Eukaryota</taxon>
        <taxon>Metazoa</taxon>
        <taxon>Chordata</taxon>
        <taxon>Craniata</taxon>
        <taxon>Vertebrata</taxon>
        <taxon>Euteleostomi</taxon>
        <taxon>Actinopterygii</taxon>
        <taxon>Neopterygii</taxon>
        <taxon>Teleostei</taxon>
        <taxon>Neoteleostei</taxon>
        <taxon>Acanthomorphata</taxon>
        <taxon>Eupercaria</taxon>
        <taxon>Perciformes</taxon>
        <taxon>Cottioidei</taxon>
        <taxon>Cottales</taxon>
        <taxon>Liparidae</taxon>
        <taxon>Liparis</taxon>
    </lineage>
</organism>
<keyword evidence="2" id="KW-1185">Reference proteome</keyword>
<evidence type="ECO:0000313" key="1">
    <source>
        <dbReference type="EMBL" id="TNN82609.1"/>
    </source>
</evidence>
<dbReference type="AlphaFoldDB" id="A0A4Z2IX93"/>
<gene>
    <name evidence="1" type="ORF">EYF80_007127</name>
</gene>
<dbReference type="EMBL" id="SRLO01000038">
    <property type="protein sequence ID" value="TNN82609.1"/>
    <property type="molecule type" value="Genomic_DNA"/>
</dbReference>
<name>A0A4Z2IX93_9TELE</name>
<accession>A0A4Z2IX93</accession>
<proteinExistence type="predicted"/>
<protein>
    <submittedName>
        <fullName evidence="1">Uncharacterized protein</fullName>
    </submittedName>
</protein>
<reference evidence="1 2" key="1">
    <citation type="submission" date="2019-03" db="EMBL/GenBank/DDBJ databases">
        <title>First draft genome of Liparis tanakae, snailfish: a comprehensive survey of snailfish specific genes.</title>
        <authorList>
            <person name="Kim W."/>
            <person name="Song I."/>
            <person name="Jeong J.-H."/>
            <person name="Kim D."/>
            <person name="Kim S."/>
            <person name="Ryu S."/>
            <person name="Song J.Y."/>
            <person name="Lee S.K."/>
        </authorList>
    </citation>
    <scope>NUCLEOTIDE SEQUENCE [LARGE SCALE GENOMIC DNA]</scope>
    <source>
        <tissue evidence="1">Muscle</tissue>
    </source>
</reference>